<dbReference type="SUPFAM" id="SSF100895">
    <property type="entry name" value="Kazal-type serine protease inhibitors"/>
    <property type="match status" value="1"/>
</dbReference>
<feature type="transmembrane region" description="Helical" evidence="1">
    <location>
        <begin position="15"/>
        <end position="31"/>
    </location>
</feature>
<dbReference type="AlphaFoldDB" id="A0A9P0MXT3"/>
<organism evidence="2 3">
    <name type="scientific">Nezara viridula</name>
    <name type="common">Southern green stink bug</name>
    <name type="synonym">Cimex viridulus</name>
    <dbReference type="NCBI Taxonomy" id="85310"/>
    <lineage>
        <taxon>Eukaryota</taxon>
        <taxon>Metazoa</taxon>
        <taxon>Ecdysozoa</taxon>
        <taxon>Arthropoda</taxon>
        <taxon>Hexapoda</taxon>
        <taxon>Insecta</taxon>
        <taxon>Pterygota</taxon>
        <taxon>Neoptera</taxon>
        <taxon>Paraneoptera</taxon>
        <taxon>Hemiptera</taxon>
        <taxon>Heteroptera</taxon>
        <taxon>Panheteroptera</taxon>
        <taxon>Pentatomomorpha</taxon>
        <taxon>Pentatomoidea</taxon>
        <taxon>Pentatomidae</taxon>
        <taxon>Pentatominae</taxon>
        <taxon>Nezara</taxon>
    </lineage>
</organism>
<name>A0A9P0MXT3_NEZVI</name>
<dbReference type="InterPro" id="IPR036058">
    <property type="entry name" value="Kazal_dom_sf"/>
</dbReference>
<keyword evidence="1" id="KW-0812">Transmembrane</keyword>
<evidence type="ECO:0000256" key="1">
    <source>
        <dbReference type="SAM" id="Phobius"/>
    </source>
</evidence>
<dbReference type="EMBL" id="OV725083">
    <property type="protein sequence ID" value="CAH1407712.1"/>
    <property type="molecule type" value="Genomic_DNA"/>
</dbReference>
<keyword evidence="1" id="KW-1133">Transmembrane helix</keyword>
<protein>
    <submittedName>
        <fullName evidence="2">Uncharacterized protein</fullName>
    </submittedName>
</protein>
<keyword evidence="1" id="KW-0472">Membrane</keyword>
<evidence type="ECO:0000313" key="3">
    <source>
        <dbReference type="Proteomes" id="UP001152798"/>
    </source>
</evidence>
<dbReference type="Proteomes" id="UP001152798">
    <property type="component" value="Chromosome 7"/>
</dbReference>
<reference evidence="2" key="1">
    <citation type="submission" date="2022-01" db="EMBL/GenBank/DDBJ databases">
        <authorList>
            <person name="King R."/>
        </authorList>
    </citation>
    <scope>NUCLEOTIDE SEQUENCE</scope>
</reference>
<sequence>MDCVQNLASCGDMRFFDIVFFLLYIVGFVLSKKDCPKQCDKTYNPVCGMVADKHGHWTKKIFKNECKMRNKNKCEKVSHQYMQLKSPIDANIPPSQALALCIMHELLKIFISQHSPTFCFPHIGSCSSGQSRASHGGGPAKHVSAS</sequence>
<keyword evidence="3" id="KW-1185">Reference proteome</keyword>
<evidence type="ECO:0000313" key="2">
    <source>
        <dbReference type="EMBL" id="CAH1407712.1"/>
    </source>
</evidence>
<proteinExistence type="predicted"/>
<dbReference type="OrthoDB" id="10390635at2759"/>
<accession>A0A9P0MXT3</accession>
<dbReference type="Gene3D" id="3.30.60.30">
    <property type="match status" value="1"/>
</dbReference>
<gene>
    <name evidence="2" type="ORF">NEZAVI_LOCUS15373</name>
</gene>